<feature type="compositionally biased region" description="Basic and acidic residues" evidence="1">
    <location>
        <begin position="113"/>
        <end position="129"/>
    </location>
</feature>
<name>A0AAE9KEF4_9CAUD</name>
<proteinExistence type="predicted"/>
<evidence type="ECO:0000313" key="3">
    <source>
        <dbReference type="Proteomes" id="UP001219087"/>
    </source>
</evidence>
<accession>A0AAE9KEF4</accession>
<sequence length="165" mass="19089">MQVINIVEYNPIVWLRSIHAHMKEGFRVVRSIEGYPVYGTLCQVQMFRQEGVSPEIEKELDGNEVIVQEWDVFSLLMGMQNAFDQGFRIDLEDPHFANMNFALKSVKMVREGAEKQTEEKSTEVAKEAPVEEAPVEEAPVEEVQETESEDKPKTRRRRTTKEKSE</sequence>
<feature type="compositionally biased region" description="Basic residues" evidence="1">
    <location>
        <begin position="153"/>
        <end position="165"/>
    </location>
</feature>
<evidence type="ECO:0000256" key="1">
    <source>
        <dbReference type="SAM" id="MobiDB-lite"/>
    </source>
</evidence>
<organism evidence="2 3">
    <name type="scientific">Pseudomonas phage vB_Paer_PsCh</name>
    <dbReference type="NCBI Taxonomy" id="2924906"/>
    <lineage>
        <taxon>Viruses</taxon>
        <taxon>Duplodnaviria</taxon>
        <taxon>Heunggongvirae</taxon>
        <taxon>Uroviricota</taxon>
        <taxon>Caudoviricetes</taxon>
        <taxon>Vandenendeviridae</taxon>
        <taxon>Skurskavirinae</taxon>
        <taxon>Pakpunavirus</taxon>
        <taxon>Pakpunavirus PsCh</taxon>
    </lineage>
</organism>
<dbReference type="Proteomes" id="UP001219087">
    <property type="component" value="Segment"/>
</dbReference>
<keyword evidence="3" id="KW-1185">Reference proteome</keyword>
<reference evidence="2 3" key="1">
    <citation type="submission" date="2022-02" db="EMBL/GenBank/DDBJ databases">
        <authorList>
            <person name="Akremi I."/>
            <person name="Wagemans J."/>
        </authorList>
    </citation>
    <scope>NUCLEOTIDE SEQUENCE [LARGE SCALE GENOMIC DNA]</scope>
</reference>
<evidence type="ECO:0000313" key="2">
    <source>
        <dbReference type="EMBL" id="UOL48019.1"/>
    </source>
</evidence>
<dbReference type="EMBL" id="OM870969">
    <property type="protein sequence ID" value="UOL48019.1"/>
    <property type="molecule type" value="Genomic_DNA"/>
</dbReference>
<gene>
    <name evidence="2" type="ORF">vBPaerPsCh_188c</name>
</gene>
<protein>
    <submittedName>
        <fullName evidence="2">Uncharacterized protein</fullName>
    </submittedName>
</protein>
<feature type="region of interest" description="Disordered" evidence="1">
    <location>
        <begin position="113"/>
        <end position="165"/>
    </location>
</feature>
<feature type="compositionally biased region" description="Acidic residues" evidence="1">
    <location>
        <begin position="133"/>
        <end position="148"/>
    </location>
</feature>